<dbReference type="PANTHER" id="PTHR42884:SF14">
    <property type="entry name" value="NEUROENDOCRINE CONVERTASE 1"/>
    <property type="match status" value="1"/>
</dbReference>
<evidence type="ECO:0000256" key="4">
    <source>
        <dbReference type="ARBA" id="ARBA00022670"/>
    </source>
</evidence>
<dbReference type="InterPro" id="IPR036852">
    <property type="entry name" value="Peptidase_S8/S53_dom_sf"/>
</dbReference>
<dbReference type="PROSITE" id="PS00137">
    <property type="entry name" value="SUBTILASE_HIS"/>
    <property type="match status" value="1"/>
</dbReference>
<dbReference type="InterPro" id="IPR023834">
    <property type="entry name" value="T7SS_pept_S8A_mycosin"/>
</dbReference>
<dbReference type="Pfam" id="PF00082">
    <property type="entry name" value="Peptidase_S8"/>
    <property type="match status" value="1"/>
</dbReference>
<keyword evidence="3" id="KW-1003">Cell membrane</keyword>
<feature type="region of interest" description="Disordered" evidence="13">
    <location>
        <begin position="385"/>
        <end position="407"/>
    </location>
</feature>
<dbReference type="GO" id="GO:0004252">
    <property type="term" value="F:serine-type endopeptidase activity"/>
    <property type="evidence" value="ECO:0007669"/>
    <property type="project" value="UniProtKB-UniRule"/>
</dbReference>
<evidence type="ECO:0000256" key="12">
    <source>
        <dbReference type="RuleBase" id="RU003355"/>
    </source>
</evidence>
<feature type="domain" description="Peptidase S8/S53" evidence="16">
    <location>
        <begin position="87"/>
        <end position="373"/>
    </location>
</feature>
<evidence type="ECO:0000256" key="2">
    <source>
        <dbReference type="ARBA" id="ARBA00011073"/>
    </source>
</evidence>
<dbReference type="InterPro" id="IPR000209">
    <property type="entry name" value="Peptidase_S8/S53_dom"/>
</dbReference>
<dbReference type="InterPro" id="IPR023827">
    <property type="entry name" value="Peptidase_S8_Asp-AS"/>
</dbReference>
<evidence type="ECO:0000256" key="10">
    <source>
        <dbReference type="ARBA" id="ARBA00023136"/>
    </source>
</evidence>
<keyword evidence="9 14" id="KW-1133">Transmembrane helix</keyword>
<dbReference type="KEGG" id="mmc:Mmcs_1124"/>
<dbReference type="InterPro" id="IPR015500">
    <property type="entry name" value="Peptidase_S8_subtilisin-rel"/>
</dbReference>
<dbReference type="PRINTS" id="PR00723">
    <property type="entry name" value="SUBTILISIN"/>
</dbReference>
<evidence type="ECO:0000256" key="1">
    <source>
        <dbReference type="ARBA" id="ARBA00004162"/>
    </source>
</evidence>
<dbReference type="InterPro" id="IPR023828">
    <property type="entry name" value="Peptidase_S8_Ser-AS"/>
</dbReference>
<feature type="active site" description="Charge relay system" evidence="11">
    <location>
        <position position="326"/>
    </location>
</feature>
<accession>A0A5Q5BGC5</accession>
<dbReference type="GO" id="GO:0005886">
    <property type="term" value="C:plasma membrane"/>
    <property type="evidence" value="ECO:0007669"/>
    <property type="project" value="UniProtKB-SubCell"/>
</dbReference>
<dbReference type="InterPro" id="IPR022398">
    <property type="entry name" value="Peptidase_S8_His-AS"/>
</dbReference>
<feature type="active site" description="Charge relay system" evidence="11">
    <location>
        <position position="96"/>
    </location>
</feature>
<keyword evidence="6 15" id="KW-0732">Signal</keyword>
<feature type="chain" id="PRO_5024273632" evidence="15">
    <location>
        <begin position="29"/>
        <end position="445"/>
    </location>
</feature>
<feature type="transmembrane region" description="Helical" evidence="14">
    <location>
        <begin position="412"/>
        <end position="431"/>
    </location>
</feature>
<evidence type="ECO:0000259" key="16">
    <source>
        <dbReference type="Pfam" id="PF00082"/>
    </source>
</evidence>
<feature type="signal peptide" evidence="15">
    <location>
        <begin position="1"/>
        <end position="28"/>
    </location>
</feature>
<keyword evidence="7 11" id="KW-0378">Hydrolase</keyword>
<evidence type="ECO:0000256" key="3">
    <source>
        <dbReference type="ARBA" id="ARBA00022475"/>
    </source>
</evidence>
<dbReference type="PROSITE" id="PS00136">
    <property type="entry name" value="SUBTILASE_ASP"/>
    <property type="match status" value="1"/>
</dbReference>
<comment type="subcellular location">
    <subcellularLocation>
        <location evidence="1">Cell membrane</location>
        <topology evidence="1">Single-pass membrane protein</topology>
    </subcellularLocation>
</comment>
<evidence type="ECO:0000256" key="6">
    <source>
        <dbReference type="ARBA" id="ARBA00022729"/>
    </source>
</evidence>
<dbReference type="PROSITE" id="PS51892">
    <property type="entry name" value="SUBTILASE"/>
    <property type="match status" value="1"/>
</dbReference>
<keyword evidence="4 11" id="KW-0645">Protease</keyword>
<sequence length="445" mass="44982" precursor="true">MTGRLTAATLTGLLVAAVPLATAPEVSAVTPPAVDDAFLPAAAPPAPPQRTEQRAECSGAERDRDPPADARQLDMLNLQSVWPLTRGAGQTVAVIDTGVARHRLLPRLMPGGDYVSTGDGTDDCDGHGTLVAGIVAATGEFTGVAPDAALLGIRQSSNKFGAADDPGVTGYGDVQTLATAVRAAADLGATVINVSSVACLAAADALDDRALGAALAYAVDVRNAVVVTAAGNVGGPGQCPTQNATQPGRPDWQSVESVASPAWYDDLVLTVGSVRTDGAPSEFSLAGPWVDVAAPGEHVVSLDPDGDGLVDALPTADGDASIAGTSYAAPVVSGVAALVRSRWPHLTARQVMQRIEDTAHRPPAGWDSVVGHGVVDVAAAVSGGVPADTTETPARSLHAPADVPHDGRPRRVAMAGAGICVAITVLVALSASSHRRGHSDRVARH</sequence>
<comment type="similarity">
    <text evidence="2 11 12">Belongs to the peptidase S8 family.</text>
</comment>
<dbReference type="AlphaFoldDB" id="A0A5Q5BGC5"/>
<dbReference type="PROSITE" id="PS00138">
    <property type="entry name" value="SUBTILASE_SER"/>
    <property type="match status" value="1"/>
</dbReference>
<dbReference type="PANTHER" id="PTHR42884">
    <property type="entry name" value="PROPROTEIN CONVERTASE SUBTILISIN/KEXIN-RELATED"/>
    <property type="match status" value="1"/>
</dbReference>
<protein>
    <submittedName>
        <fullName evidence="17">Peptidase S8 and S53, subtilisin, kexin, sedolisin</fullName>
    </submittedName>
</protein>
<keyword evidence="8 11" id="KW-0720">Serine protease</keyword>
<dbReference type="GO" id="GO:0016485">
    <property type="term" value="P:protein processing"/>
    <property type="evidence" value="ECO:0007669"/>
    <property type="project" value="TreeGrafter"/>
</dbReference>
<feature type="active site" description="Charge relay system" evidence="11">
    <location>
        <position position="127"/>
    </location>
</feature>
<keyword evidence="10 14" id="KW-0472">Membrane</keyword>
<evidence type="ECO:0000256" key="8">
    <source>
        <dbReference type="ARBA" id="ARBA00022825"/>
    </source>
</evidence>
<feature type="compositionally biased region" description="Basic and acidic residues" evidence="13">
    <location>
        <begin position="51"/>
        <end position="67"/>
    </location>
</feature>
<feature type="region of interest" description="Disordered" evidence="13">
    <location>
        <begin position="37"/>
        <end position="67"/>
    </location>
</feature>
<evidence type="ECO:0000256" key="5">
    <source>
        <dbReference type="ARBA" id="ARBA00022692"/>
    </source>
</evidence>
<organism evidence="17">
    <name type="scientific">Mycobacterium sp. (strain MCS)</name>
    <dbReference type="NCBI Taxonomy" id="164756"/>
    <lineage>
        <taxon>Bacteria</taxon>
        <taxon>Bacillati</taxon>
        <taxon>Actinomycetota</taxon>
        <taxon>Actinomycetes</taxon>
        <taxon>Mycobacteriales</taxon>
        <taxon>Mycobacteriaceae</taxon>
        <taxon>Mycobacterium</taxon>
    </lineage>
</organism>
<evidence type="ECO:0000256" key="13">
    <source>
        <dbReference type="SAM" id="MobiDB-lite"/>
    </source>
</evidence>
<evidence type="ECO:0000256" key="11">
    <source>
        <dbReference type="PROSITE-ProRule" id="PRU01240"/>
    </source>
</evidence>
<dbReference type="NCBIfam" id="TIGR03921">
    <property type="entry name" value="T7SS_mycosin"/>
    <property type="match status" value="1"/>
</dbReference>
<dbReference type="EMBL" id="CP000384">
    <property type="protein sequence ID" value="ABG07237.1"/>
    <property type="molecule type" value="Genomic_DNA"/>
</dbReference>
<evidence type="ECO:0000256" key="15">
    <source>
        <dbReference type="SAM" id="SignalP"/>
    </source>
</evidence>
<evidence type="ECO:0000313" key="17">
    <source>
        <dbReference type="EMBL" id="ABG07237.1"/>
    </source>
</evidence>
<dbReference type="Gene3D" id="3.40.50.200">
    <property type="entry name" value="Peptidase S8/S53 domain"/>
    <property type="match status" value="1"/>
</dbReference>
<proteinExistence type="inferred from homology"/>
<name>A0A5Q5BGC5_MYCSS</name>
<dbReference type="SUPFAM" id="SSF52743">
    <property type="entry name" value="Subtilisin-like"/>
    <property type="match status" value="1"/>
</dbReference>
<evidence type="ECO:0000256" key="7">
    <source>
        <dbReference type="ARBA" id="ARBA00022801"/>
    </source>
</evidence>
<evidence type="ECO:0000256" key="14">
    <source>
        <dbReference type="SAM" id="Phobius"/>
    </source>
</evidence>
<keyword evidence="5 14" id="KW-0812">Transmembrane</keyword>
<gene>
    <name evidence="17" type="ordered locus">Mmcs_1124</name>
</gene>
<evidence type="ECO:0000256" key="9">
    <source>
        <dbReference type="ARBA" id="ARBA00022989"/>
    </source>
</evidence>
<reference evidence="17" key="1">
    <citation type="submission" date="2006-06" db="EMBL/GenBank/DDBJ databases">
        <title>Complete sequence of chromosome of Mycobacterium sp. MCS.</title>
        <authorList>
            <consortium name="US DOE Joint Genome Institute"/>
            <person name="Copeland A."/>
            <person name="Lucas S."/>
            <person name="Lapidus A."/>
            <person name="Barry K."/>
            <person name="Detter J.C."/>
            <person name="Glavina del Rio T."/>
            <person name="Hammon N."/>
            <person name="Israni S."/>
            <person name="Dalin E."/>
            <person name="Tice H."/>
            <person name="Pitluck S."/>
            <person name="Martinez M."/>
            <person name="Schmutz J."/>
            <person name="Larimer F."/>
            <person name="Land M."/>
            <person name="Hauser L."/>
            <person name="Kyrpides N."/>
            <person name="Kim E."/>
            <person name="Miller C.D."/>
            <person name="Hughes J.E."/>
            <person name="Anderson A.J."/>
            <person name="Sims R.C."/>
            <person name="Richardson P."/>
        </authorList>
    </citation>
    <scope>NUCLEOTIDE SEQUENCE [LARGE SCALE GENOMIC DNA]</scope>
    <source>
        <strain evidence="17">MCS</strain>
    </source>
</reference>